<evidence type="ECO:0000256" key="2">
    <source>
        <dbReference type="ARBA" id="ARBA00023015"/>
    </source>
</evidence>
<keyword evidence="4" id="KW-0804">Transcription</keyword>
<dbReference type="PANTHER" id="PTHR30126">
    <property type="entry name" value="HTH-TYPE TRANSCRIPTIONAL REGULATOR"/>
    <property type="match status" value="1"/>
</dbReference>
<dbReference type="PROSITE" id="PS50931">
    <property type="entry name" value="HTH_LYSR"/>
    <property type="match status" value="1"/>
</dbReference>
<evidence type="ECO:0000256" key="4">
    <source>
        <dbReference type="ARBA" id="ARBA00023163"/>
    </source>
</evidence>
<accession>A0ABW0VSX4</accession>
<keyword evidence="3" id="KW-0238">DNA-binding</keyword>
<protein>
    <submittedName>
        <fullName evidence="6">LysR substrate-binding domain-containing protein</fullName>
    </submittedName>
</protein>
<keyword evidence="7" id="KW-1185">Reference proteome</keyword>
<dbReference type="InterPro" id="IPR000847">
    <property type="entry name" value="LysR_HTH_N"/>
</dbReference>
<keyword evidence="2" id="KW-0805">Transcription regulation</keyword>
<evidence type="ECO:0000256" key="1">
    <source>
        <dbReference type="ARBA" id="ARBA00009437"/>
    </source>
</evidence>
<evidence type="ECO:0000259" key="5">
    <source>
        <dbReference type="PROSITE" id="PS50931"/>
    </source>
</evidence>
<reference evidence="7" key="1">
    <citation type="journal article" date="2019" name="Int. J. Syst. Evol. Microbiol.">
        <title>The Global Catalogue of Microorganisms (GCM) 10K type strain sequencing project: providing services to taxonomists for standard genome sequencing and annotation.</title>
        <authorList>
            <consortium name="The Broad Institute Genomics Platform"/>
            <consortium name="The Broad Institute Genome Sequencing Center for Infectious Disease"/>
            <person name="Wu L."/>
            <person name="Ma J."/>
        </authorList>
    </citation>
    <scope>NUCLEOTIDE SEQUENCE [LARGE SCALE GENOMIC DNA]</scope>
    <source>
        <strain evidence="7">CGMCC 1.3240</strain>
    </source>
</reference>
<dbReference type="PANTHER" id="PTHR30126:SF39">
    <property type="entry name" value="HTH-TYPE TRANSCRIPTIONAL REGULATOR CYSL"/>
    <property type="match status" value="1"/>
</dbReference>
<dbReference type="SUPFAM" id="SSF46785">
    <property type="entry name" value="Winged helix' DNA-binding domain"/>
    <property type="match status" value="1"/>
</dbReference>
<dbReference type="SUPFAM" id="SSF53850">
    <property type="entry name" value="Periplasmic binding protein-like II"/>
    <property type="match status" value="1"/>
</dbReference>
<dbReference type="EMBL" id="JBHSOW010000019">
    <property type="protein sequence ID" value="MFC5648680.1"/>
    <property type="molecule type" value="Genomic_DNA"/>
</dbReference>
<dbReference type="Proteomes" id="UP001596047">
    <property type="component" value="Unassembled WGS sequence"/>
</dbReference>
<name>A0ABW0VSX4_9BACL</name>
<organism evidence="6 7">
    <name type="scientific">Paenibacillus solisilvae</name>
    <dbReference type="NCBI Taxonomy" id="2486751"/>
    <lineage>
        <taxon>Bacteria</taxon>
        <taxon>Bacillati</taxon>
        <taxon>Bacillota</taxon>
        <taxon>Bacilli</taxon>
        <taxon>Bacillales</taxon>
        <taxon>Paenibacillaceae</taxon>
        <taxon>Paenibacillus</taxon>
    </lineage>
</organism>
<evidence type="ECO:0000313" key="6">
    <source>
        <dbReference type="EMBL" id="MFC5648680.1"/>
    </source>
</evidence>
<comment type="caution">
    <text evidence="6">The sequence shown here is derived from an EMBL/GenBank/DDBJ whole genome shotgun (WGS) entry which is preliminary data.</text>
</comment>
<dbReference type="InterPro" id="IPR036388">
    <property type="entry name" value="WH-like_DNA-bd_sf"/>
</dbReference>
<evidence type="ECO:0000313" key="7">
    <source>
        <dbReference type="Proteomes" id="UP001596047"/>
    </source>
</evidence>
<sequence>MFNLQQLKILVLINEYKKLTVVAELLQIKQPSVTFHMKNLEREAGVQLFIYKHKMVLLTEEGKALLHYASRIISWTDEAQQVLSDYAQFKIGKIVIGSSNTPATYFLPKLLGRMREFYPDVHIVLQVKNSPQIVDMVRKFEIDFGLVAENKVDDPDLVCMPLIDDELGLVVYPGHTLADADRIGPELLQNEYWILREQDSASRRMMEAWAGQHQIERRGGIELGTTEAIKRAVICRVGISLLSRLAVEEEVKKGQLIYKSLDSENLSRGIFFIYNKNRFFTPIVKEFIDFFQTTRF</sequence>
<dbReference type="Pfam" id="PF00126">
    <property type="entry name" value="HTH_1"/>
    <property type="match status" value="1"/>
</dbReference>
<dbReference type="Gene3D" id="3.40.190.290">
    <property type="match status" value="1"/>
</dbReference>
<proteinExistence type="inferred from homology"/>
<feature type="domain" description="HTH lysR-type" evidence="5">
    <location>
        <begin position="2"/>
        <end position="59"/>
    </location>
</feature>
<evidence type="ECO:0000256" key="3">
    <source>
        <dbReference type="ARBA" id="ARBA00023125"/>
    </source>
</evidence>
<gene>
    <name evidence="6" type="ORF">ACFPYJ_05980</name>
</gene>
<dbReference type="Pfam" id="PF03466">
    <property type="entry name" value="LysR_substrate"/>
    <property type="match status" value="1"/>
</dbReference>
<dbReference type="RefSeq" id="WP_379187151.1">
    <property type="nucleotide sequence ID" value="NZ_JBHSOW010000019.1"/>
</dbReference>
<dbReference type="Gene3D" id="1.10.10.10">
    <property type="entry name" value="Winged helix-like DNA-binding domain superfamily/Winged helix DNA-binding domain"/>
    <property type="match status" value="1"/>
</dbReference>
<dbReference type="CDD" id="cd08420">
    <property type="entry name" value="PBP2_CysL_like"/>
    <property type="match status" value="1"/>
</dbReference>
<comment type="similarity">
    <text evidence="1">Belongs to the LysR transcriptional regulatory family.</text>
</comment>
<dbReference type="InterPro" id="IPR036390">
    <property type="entry name" value="WH_DNA-bd_sf"/>
</dbReference>
<dbReference type="InterPro" id="IPR005119">
    <property type="entry name" value="LysR_subst-bd"/>
</dbReference>